<sequence length="575" mass="64133">MEHFDCVVVGAGWYGLAAAKQYRCTKPESSLAIFDSQATLGGTWAEERLYPGLKSNNLLGSYEFPDFPMDSETFQVQPGQHIPGEAINAYLKAYATTFGIASKIRSSQKVLTAEHLETPEGGWFLTVSGVDEKEMKVFTRRLIVATGLTSKSWLPRFAGQESFGCRIFHGKDFQQNSDTLKTAKSVTILGGSKLAWDAVYAYAVAGVKPSDTRIVTWFSPCVWGNADGFTCTRNFLHRTATGRAIVNTFWKVLGANIMSRSPYRSHHDIAKLRPWTEPIFTGASFSILNYETDFFGLVKSGAVKVHLGEIDHLSPGNVHLSDGTQFPADILLAYTGWEQVPPIRFLPEGIENELGIPHERANAGVFEDLAGRSDLVDLADKEILDRFPRLKRQSVWKKHRVPLTEPKDIETNDTVTPHKSLTPYMLHRFIVPPANRFLRTRDTVFVGIVSNFSTAITAHLQGLWVTAYFSGLLAKDPAAAVGDKPALEKLQYDTVLLNRFGRWRCPTDWGAVGSPSFVLDAVPYLDLLQRDLGLDPYRKHCFIAEIYSPYGPEDYREVNEEWLTIFGGTKALPVP</sequence>
<keyword evidence="5" id="KW-1185">Reference proteome</keyword>
<organism evidence="4 5">
    <name type="scientific">Colletotrichum chlorophyti</name>
    <dbReference type="NCBI Taxonomy" id="708187"/>
    <lineage>
        <taxon>Eukaryota</taxon>
        <taxon>Fungi</taxon>
        <taxon>Dikarya</taxon>
        <taxon>Ascomycota</taxon>
        <taxon>Pezizomycotina</taxon>
        <taxon>Sordariomycetes</taxon>
        <taxon>Hypocreomycetidae</taxon>
        <taxon>Glomerellales</taxon>
        <taxon>Glomerellaceae</taxon>
        <taxon>Colletotrichum</taxon>
    </lineage>
</organism>
<dbReference type="SUPFAM" id="SSF51905">
    <property type="entry name" value="FAD/NAD(P)-binding domain"/>
    <property type="match status" value="1"/>
</dbReference>
<evidence type="ECO:0000313" key="4">
    <source>
        <dbReference type="EMBL" id="OLN86723.1"/>
    </source>
</evidence>
<comment type="caution">
    <text evidence="4">The sequence shown here is derived from an EMBL/GenBank/DDBJ whole genome shotgun (WGS) entry which is preliminary data.</text>
</comment>
<proteinExistence type="predicted"/>
<dbReference type="Gene3D" id="3.50.50.60">
    <property type="entry name" value="FAD/NAD(P)-binding domain"/>
    <property type="match status" value="1"/>
</dbReference>
<dbReference type="Proteomes" id="UP000186583">
    <property type="component" value="Unassembled WGS sequence"/>
</dbReference>
<name>A0A1Q8RRC8_9PEZI</name>
<evidence type="ECO:0000256" key="1">
    <source>
        <dbReference type="ARBA" id="ARBA00022630"/>
    </source>
</evidence>
<keyword evidence="4" id="KW-0503">Monooxygenase</keyword>
<accession>A0A1Q8RRC8</accession>
<gene>
    <name evidence="4" type="ORF">CCHL11_03721</name>
</gene>
<dbReference type="PANTHER" id="PTHR23023">
    <property type="entry name" value="DIMETHYLANILINE MONOOXYGENASE"/>
    <property type="match status" value="1"/>
</dbReference>
<reference evidence="4 5" key="1">
    <citation type="submission" date="2016-11" db="EMBL/GenBank/DDBJ databases">
        <title>Draft Genome Assembly of Colletotrichum chlorophyti a pathogen of herbaceous plants.</title>
        <authorList>
            <person name="Gan P."/>
            <person name="Narusaka M."/>
            <person name="Tsushima A."/>
            <person name="Narusaka Y."/>
            <person name="Takano Y."/>
            <person name="Shirasu K."/>
        </authorList>
    </citation>
    <scope>NUCLEOTIDE SEQUENCE [LARGE SCALE GENOMIC DNA]</scope>
    <source>
        <strain evidence="4 5">NTL11</strain>
    </source>
</reference>
<dbReference type="OrthoDB" id="2915840at2759"/>
<keyword evidence="1" id="KW-0285">Flavoprotein</keyword>
<keyword evidence="2" id="KW-0274">FAD</keyword>
<dbReference type="EMBL" id="MPGH01000111">
    <property type="protein sequence ID" value="OLN86723.1"/>
    <property type="molecule type" value="Genomic_DNA"/>
</dbReference>
<dbReference type="InterPro" id="IPR036188">
    <property type="entry name" value="FAD/NAD-bd_sf"/>
</dbReference>
<evidence type="ECO:0000313" key="5">
    <source>
        <dbReference type="Proteomes" id="UP000186583"/>
    </source>
</evidence>
<evidence type="ECO:0000256" key="3">
    <source>
        <dbReference type="ARBA" id="ARBA00023002"/>
    </source>
</evidence>
<dbReference type="AlphaFoldDB" id="A0A1Q8RRC8"/>
<protein>
    <submittedName>
        <fullName evidence="4">FAD-containing monooxygenase EthA 1</fullName>
    </submittedName>
</protein>
<keyword evidence="3" id="KW-0560">Oxidoreductase</keyword>
<dbReference type="InterPro" id="IPR050346">
    <property type="entry name" value="FMO-like"/>
</dbReference>
<evidence type="ECO:0000256" key="2">
    <source>
        <dbReference type="ARBA" id="ARBA00022827"/>
    </source>
</evidence>
<dbReference type="Pfam" id="PF13450">
    <property type="entry name" value="NAD_binding_8"/>
    <property type="match status" value="1"/>
</dbReference>
<dbReference type="GO" id="GO:0004497">
    <property type="term" value="F:monooxygenase activity"/>
    <property type="evidence" value="ECO:0007669"/>
    <property type="project" value="UniProtKB-KW"/>
</dbReference>